<dbReference type="VEuPathDB" id="VectorBase:BGLAX_047338"/>
<feature type="domain" description="EGF-like" evidence="2">
    <location>
        <begin position="43"/>
        <end position="79"/>
    </location>
</feature>
<sequence length="404" mass="44702">MASRGWVLRPVTRVQKTMATPNWIFRVSVLFLAGQPTFSTLIIRDPCANYQCFNRGVCTAPADAPYCLCPPGFTGRRCELAVVTQKPGQCPAIGSSKYSCRDPVCRSDYDCGGLQKCCRNECGYNSCTNPLSPPAINITNPCATIKCTATTECRVVFKCQQCEPTVQCVQRSLINPNLDGRCRRQGFQDVLLVDGPTPTSDYTAIRCRGRYNSCPSGSACLRGLTGDDICCRGPRCIYESPYCPPGRACIQAVIERCLPEDCWDCREDEECVPSRYSNRYRCLRKQNPCPRGCRDNEECQYTGNTCDDGRRPGRDCRDLYECRPVNPCGTCPRGQVCIDTGIRCIRAPCPSFQCVPNNECGGCRPGQICREVRGCKGPGACPPVFECTEQLDRQIELVIKTGDS</sequence>
<dbReference type="SUPFAM" id="SSF57256">
    <property type="entry name" value="Elafin-like"/>
    <property type="match status" value="1"/>
</dbReference>
<dbReference type="InterPro" id="IPR008197">
    <property type="entry name" value="WAP_dom"/>
</dbReference>
<accession>A0A2C9LYY3</accession>
<evidence type="ECO:0000259" key="2">
    <source>
        <dbReference type="PROSITE" id="PS50026"/>
    </source>
</evidence>
<dbReference type="GO" id="GO:0030414">
    <property type="term" value="F:peptidase inhibitor activity"/>
    <property type="evidence" value="ECO:0007669"/>
    <property type="project" value="InterPro"/>
</dbReference>
<dbReference type="PROSITE" id="PS01186">
    <property type="entry name" value="EGF_2"/>
    <property type="match status" value="1"/>
</dbReference>
<evidence type="ECO:0000313" key="4">
    <source>
        <dbReference type="EnsemblMetazoa" id="BGLB036585-PC"/>
    </source>
</evidence>
<dbReference type="InterPro" id="IPR036645">
    <property type="entry name" value="Elafin-like_sf"/>
</dbReference>
<keyword evidence="1" id="KW-0245">EGF-like domain</keyword>
<name>A0A2C9LYY3_BIOGL</name>
<dbReference type="EnsemblMetazoa" id="BGLB036585-RC">
    <property type="protein sequence ID" value="BGLB036585-PC"/>
    <property type="gene ID" value="BGLB036585"/>
</dbReference>
<evidence type="ECO:0000256" key="1">
    <source>
        <dbReference type="PROSITE-ProRule" id="PRU00076"/>
    </source>
</evidence>
<dbReference type="SMART" id="SM00217">
    <property type="entry name" value="WAP"/>
    <property type="match status" value="1"/>
</dbReference>
<dbReference type="Gene3D" id="4.10.75.10">
    <property type="entry name" value="Elafin-like"/>
    <property type="match status" value="1"/>
</dbReference>
<feature type="disulfide bond" evidence="1">
    <location>
        <begin position="69"/>
        <end position="78"/>
    </location>
</feature>
<evidence type="ECO:0000259" key="3">
    <source>
        <dbReference type="PROSITE" id="PS51390"/>
    </source>
</evidence>
<dbReference type="KEGG" id="bgt:106053973"/>
<comment type="caution">
    <text evidence="1">Lacks conserved residue(s) required for the propagation of feature annotation.</text>
</comment>
<evidence type="ECO:0008006" key="6">
    <source>
        <dbReference type="Google" id="ProtNLM"/>
    </source>
</evidence>
<keyword evidence="1" id="KW-1015">Disulfide bond</keyword>
<dbReference type="PROSITE" id="PS51390">
    <property type="entry name" value="WAP"/>
    <property type="match status" value="1"/>
</dbReference>
<feature type="domain" description="WAP" evidence="3">
    <location>
        <begin position="83"/>
        <end position="131"/>
    </location>
</feature>
<dbReference type="SUPFAM" id="SSF57196">
    <property type="entry name" value="EGF/Laminin"/>
    <property type="match status" value="1"/>
</dbReference>
<organism evidence="4 5">
    <name type="scientific">Biomphalaria glabrata</name>
    <name type="common">Bloodfluke planorb</name>
    <name type="synonym">Freshwater snail</name>
    <dbReference type="NCBI Taxonomy" id="6526"/>
    <lineage>
        <taxon>Eukaryota</taxon>
        <taxon>Metazoa</taxon>
        <taxon>Spiralia</taxon>
        <taxon>Lophotrochozoa</taxon>
        <taxon>Mollusca</taxon>
        <taxon>Gastropoda</taxon>
        <taxon>Heterobranchia</taxon>
        <taxon>Euthyneura</taxon>
        <taxon>Panpulmonata</taxon>
        <taxon>Hygrophila</taxon>
        <taxon>Lymnaeoidea</taxon>
        <taxon>Planorbidae</taxon>
        <taxon>Biomphalaria</taxon>
    </lineage>
</organism>
<dbReference type="SMART" id="SM00181">
    <property type="entry name" value="EGF"/>
    <property type="match status" value="1"/>
</dbReference>
<dbReference type="VEuPathDB" id="VectorBase:BGLB036585"/>
<proteinExistence type="predicted"/>
<dbReference type="Gene3D" id="2.10.25.10">
    <property type="entry name" value="Laminin"/>
    <property type="match status" value="1"/>
</dbReference>
<dbReference type="PROSITE" id="PS50026">
    <property type="entry name" value="EGF_3"/>
    <property type="match status" value="1"/>
</dbReference>
<dbReference type="Proteomes" id="UP000076420">
    <property type="component" value="Unassembled WGS sequence"/>
</dbReference>
<dbReference type="Pfam" id="PF00095">
    <property type="entry name" value="WAP"/>
    <property type="match status" value="1"/>
</dbReference>
<dbReference type="AlphaFoldDB" id="A0A2C9LYY3"/>
<reference evidence="4" key="1">
    <citation type="submission" date="2020-05" db="UniProtKB">
        <authorList>
            <consortium name="EnsemblMetazoa"/>
        </authorList>
    </citation>
    <scope>IDENTIFICATION</scope>
    <source>
        <strain evidence="4">BB02</strain>
    </source>
</reference>
<gene>
    <name evidence="4" type="primary">106053973</name>
</gene>
<dbReference type="PROSITE" id="PS00022">
    <property type="entry name" value="EGF_1"/>
    <property type="match status" value="1"/>
</dbReference>
<dbReference type="OrthoDB" id="152433at2759"/>
<evidence type="ECO:0000313" key="5">
    <source>
        <dbReference type="Proteomes" id="UP000076420"/>
    </source>
</evidence>
<protein>
    <recommendedName>
        <fullName evidence="6">EGF-like domain-containing protein</fullName>
    </recommendedName>
</protein>
<dbReference type="InterPro" id="IPR000742">
    <property type="entry name" value="EGF"/>
</dbReference>
<dbReference type="Pfam" id="PF00008">
    <property type="entry name" value="EGF"/>
    <property type="match status" value="1"/>
</dbReference>
<dbReference type="GO" id="GO:0005576">
    <property type="term" value="C:extracellular region"/>
    <property type="evidence" value="ECO:0007669"/>
    <property type="project" value="InterPro"/>
</dbReference>